<dbReference type="PANTHER" id="PTHR22926">
    <property type="entry name" value="PHOSPHO-N-ACETYLMURAMOYL-PENTAPEPTIDE-TRANSFERASE"/>
    <property type="match status" value="1"/>
</dbReference>
<keyword evidence="4 6" id="KW-1133">Transmembrane helix</keyword>
<feature type="transmembrane region" description="Helical" evidence="6">
    <location>
        <begin position="490"/>
        <end position="511"/>
    </location>
</feature>
<feature type="transmembrane region" description="Helical" evidence="6">
    <location>
        <begin position="363"/>
        <end position="380"/>
    </location>
</feature>
<evidence type="ECO:0008006" key="9">
    <source>
        <dbReference type="Google" id="ProtNLM"/>
    </source>
</evidence>
<dbReference type="PANTHER" id="PTHR22926:SF5">
    <property type="entry name" value="PHOSPHO-N-ACETYLMURAMOYL-PENTAPEPTIDE-TRANSFERASE HOMOLOG"/>
    <property type="match status" value="1"/>
</dbReference>
<feature type="transmembrane region" description="Helical" evidence="6">
    <location>
        <begin position="259"/>
        <end position="275"/>
    </location>
</feature>
<dbReference type="GO" id="GO:0016780">
    <property type="term" value="F:phosphotransferase activity, for other substituted phosphate groups"/>
    <property type="evidence" value="ECO:0007669"/>
    <property type="project" value="InterPro"/>
</dbReference>
<feature type="transmembrane region" description="Helical" evidence="6">
    <location>
        <begin position="188"/>
        <end position="210"/>
    </location>
</feature>
<dbReference type="GO" id="GO:0005886">
    <property type="term" value="C:plasma membrane"/>
    <property type="evidence" value="ECO:0007669"/>
    <property type="project" value="TreeGrafter"/>
</dbReference>
<evidence type="ECO:0000256" key="2">
    <source>
        <dbReference type="ARBA" id="ARBA00022679"/>
    </source>
</evidence>
<feature type="transmembrane region" description="Helical" evidence="6">
    <location>
        <begin position="410"/>
        <end position="429"/>
    </location>
</feature>
<dbReference type="GO" id="GO:0071555">
    <property type="term" value="P:cell wall organization"/>
    <property type="evidence" value="ECO:0007669"/>
    <property type="project" value="TreeGrafter"/>
</dbReference>
<feature type="transmembrane region" description="Helical" evidence="6">
    <location>
        <begin position="386"/>
        <end position="403"/>
    </location>
</feature>
<evidence type="ECO:0000256" key="3">
    <source>
        <dbReference type="ARBA" id="ARBA00022692"/>
    </source>
</evidence>
<gene>
    <name evidence="7" type="ORF">RND81_08G006400</name>
</gene>
<proteinExistence type="predicted"/>
<feature type="transmembrane region" description="Helical" evidence="6">
    <location>
        <begin position="153"/>
        <end position="176"/>
    </location>
</feature>
<dbReference type="AlphaFoldDB" id="A0AAW1J1Z4"/>
<dbReference type="EMBL" id="JBDFQZ010000008">
    <property type="protein sequence ID" value="KAK9696952.1"/>
    <property type="molecule type" value="Genomic_DNA"/>
</dbReference>
<protein>
    <recommendedName>
        <fullName evidence="9">Phospho-N-acetylmuramoyl-pentapeptide-transferase</fullName>
    </recommendedName>
</protein>
<feature type="transmembrane region" description="Helical" evidence="6">
    <location>
        <begin position="231"/>
        <end position="253"/>
    </location>
</feature>
<evidence type="ECO:0000256" key="6">
    <source>
        <dbReference type="SAM" id="Phobius"/>
    </source>
</evidence>
<dbReference type="Pfam" id="PF00953">
    <property type="entry name" value="Glycos_transf_4"/>
    <property type="match status" value="1"/>
</dbReference>
<feature type="transmembrane region" description="Helical" evidence="6">
    <location>
        <begin position="338"/>
        <end position="356"/>
    </location>
</feature>
<organism evidence="7 8">
    <name type="scientific">Saponaria officinalis</name>
    <name type="common">Common soapwort</name>
    <name type="synonym">Lychnis saponaria</name>
    <dbReference type="NCBI Taxonomy" id="3572"/>
    <lineage>
        <taxon>Eukaryota</taxon>
        <taxon>Viridiplantae</taxon>
        <taxon>Streptophyta</taxon>
        <taxon>Embryophyta</taxon>
        <taxon>Tracheophyta</taxon>
        <taxon>Spermatophyta</taxon>
        <taxon>Magnoliopsida</taxon>
        <taxon>eudicotyledons</taxon>
        <taxon>Gunneridae</taxon>
        <taxon>Pentapetalae</taxon>
        <taxon>Caryophyllales</taxon>
        <taxon>Caryophyllaceae</taxon>
        <taxon>Caryophylleae</taxon>
        <taxon>Saponaria</taxon>
    </lineage>
</organism>
<dbReference type="GO" id="GO:0044038">
    <property type="term" value="P:cell wall macromolecule biosynthetic process"/>
    <property type="evidence" value="ECO:0007669"/>
    <property type="project" value="TreeGrafter"/>
</dbReference>
<keyword evidence="3 6" id="KW-0812">Transmembrane</keyword>
<dbReference type="InterPro" id="IPR000715">
    <property type="entry name" value="Glycosyl_transferase_4"/>
</dbReference>
<evidence type="ECO:0000313" key="8">
    <source>
        <dbReference type="Proteomes" id="UP001443914"/>
    </source>
</evidence>
<accession>A0AAW1J1Z4</accession>
<keyword evidence="8" id="KW-1185">Reference proteome</keyword>
<evidence type="ECO:0000256" key="5">
    <source>
        <dbReference type="ARBA" id="ARBA00023136"/>
    </source>
</evidence>
<evidence type="ECO:0000313" key="7">
    <source>
        <dbReference type="EMBL" id="KAK9696952.1"/>
    </source>
</evidence>
<evidence type="ECO:0000256" key="4">
    <source>
        <dbReference type="ARBA" id="ARBA00022989"/>
    </source>
</evidence>
<comment type="subcellular location">
    <subcellularLocation>
        <location evidence="1">Membrane</location>
        <topology evidence="1">Multi-pass membrane protein</topology>
    </subcellularLocation>
</comment>
<comment type="caution">
    <text evidence="7">The sequence shown here is derived from an EMBL/GenBank/DDBJ whole genome shotgun (WGS) entry which is preliminary data.</text>
</comment>
<sequence length="514" mass="56353">MLITRFQSTNNRFIHDLGISRSPKSPPFLRKITRIDLYSPNYSLCRQLRFSKNLDHEYQFQRSLFQRPRSFDEGTFGITSLDDWGGNVGASDYMIFSSDGEDSDGEILVTPINDVDMPTIKKQFVNTEDAFTATAHRLAMLGRKHKKYRITHGFVTSLMLITFLTSFLALVDWFGWRIVRQPLDSFHFLSPFIASAFLVACAGYVSVPILKRLNIRQKLKRKWPPRYFSKKGTPTVGGIFFIPIGAAVAKFMSGSSTEISGVIAVTLAFAAFGLLDDTIGLIKYRNFGQSGGTKIIMEAAIAACFSFWLYTANISSPYGMKMLVQLPPPFGLVNAGKSYLILTLFTFIFMANGTYVTDGLDGLGGGTSALSFVAMSTAVLPICSDISIFGASMAGACVGFLLHNRHKASVTMGSTGSFALGGALAAMASCSGMFLPLYIASGFLVLEMSAVIMQIVYSKVARRLQTKRLHSFYIAPLHHHFEMSGIREPFIVAGAYLISSVLAVLASYVGLISA</sequence>
<name>A0AAW1J1Z4_SAPOF</name>
<feature type="transmembrane region" description="Helical" evidence="6">
    <location>
        <begin position="295"/>
        <end position="318"/>
    </location>
</feature>
<dbReference type="Proteomes" id="UP001443914">
    <property type="component" value="Unassembled WGS sequence"/>
</dbReference>
<keyword evidence="2" id="KW-0808">Transferase</keyword>
<keyword evidence="5 6" id="KW-0472">Membrane</keyword>
<evidence type="ECO:0000256" key="1">
    <source>
        <dbReference type="ARBA" id="ARBA00004141"/>
    </source>
</evidence>
<reference evidence="7" key="1">
    <citation type="submission" date="2024-03" db="EMBL/GenBank/DDBJ databases">
        <title>WGS assembly of Saponaria officinalis var. Norfolk2.</title>
        <authorList>
            <person name="Jenkins J."/>
            <person name="Shu S."/>
            <person name="Grimwood J."/>
            <person name="Barry K."/>
            <person name="Goodstein D."/>
            <person name="Schmutz J."/>
            <person name="Leebens-Mack J."/>
            <person name="Osbourn A."/>
        </authorList>
    </citation>
    <scope>NUCLEOTIDE SEQUENCE [LARGE SCALE GENOMIC DNA]</scope>
    <source>
        <strain evidence="7">JIC</strain>
    </source>
</reference>